<feature type="compositionally biased region" description="Basic and acidic residues" evidence="4">
    <location>
        <begin position="409"/>
        <end position="428"/>
    </location>
</feature>
<dbReference type="SMART" id="SM00184">
    <property type="entry name" value="RING"/>
    <property type="match status" value="1"/>
</dbReference>
<name>A0ABR1DYX0_NECAM</name>
<dbReference type="PANTHER" id="PTHR25462">
    <property type="entry name" value="BONUS, ISOFORM C-RELATED"/>
    <property type="match status" value="1"/>
</dbReference>
<dbReference type="Pfam" id="PF00097">
    <property type="entry name" value="zf-C3HC4"/>
    <property type="match status" value="1"/>
</dbReference>
<evidence type="ECO:0000313" key="6">
    <source>
        <dbReference type="EMBL" id="KAK6755608.1"/>
    </source>
</evidence>
<evidence type="ECO:0000256" key="3">
    <source>
        <dbReference type="ARBA" id="ARBA00022833"/>
    </source>
</evidence>
<organism evidence="6 7">
    <name type="scientific">Necator americanus</name>
    <name type="common">Human hookworm</name>
    <dbReference type="NCBI Taxonomy" id="51031"/>
    <lineage>
        <taxon>Eukaryota</taxon>
        <taxon>Metazoa</taxon>
        <taxon>Ecdysozoa</taxon>
        <taxon>Nematoda</taxon>
        <taxon>Chromadorea</taxon>
        <taxon>Rhabditida</taxon>
        <taxon>Rhabditina</taxon>
        <taxon>Rhabditomorpha</taxon>
        <taxon>Strongyloidea</taxon>
        <taxon>Ancylostomatidae</taxon>
        <taxon>Bunostominae</taxon>
        <taxon>Necator</taxon>
    </lineage>
</organism>
<protein>
    <recommendedName>
        <fullName evidence="5">RING-type domain-containing protein</fullName>
    </recommendedName>
</protein>
<sequence length="692" mass="77089">MRISADAQETSLVFWMSSTSTGTFGRSELQDLTECPICCLRYDRPLQLTCGHSFCGNCVDRLIADARNAGPRNDNFLEGIRRIPLPNLDRGEDPLNFIQNRIEEDIWVQPPRPPPPLHYGLGGIPPRHGGFRNYLYDEPPPFPFRGIGANTELVIKCPECRQLTKVPPEGLSVNYRLQELVARVSETAAQSNNIDNNENDESHLPKCLVCDEVISKGVYLSCRTCAAEAEAMRQLCSMCCLRNHNGHDIEEKRFLTMGDIEVGKESVSEAAGRGYQAVDQATHDLDACAASAKDFFQESCHNVLRTFELIASNMQFEVLSCHDELEQKVSIAQEISAKLEQLPDIVKGVLDEFRKNLDAAMNLFVSSTLIYDGLRAGTLSLESMNKNQELDGNSCDTSPDQILANASMDSERRSGCRSNSRDVVRDFPRSFPPLDRRKTRQLRMMQQQCSALRRQRLQERLNRDSYGAQLYNLGATRQRHERLRDELRNDLFDTDDRSSRDHAESCRRHRGAHPNNGLPITENSPGACSSRMQAQDERGRSNSVEIIPSTPPAVADLEQRAGRLIITPERRLLKTEAGAEEDGGENGIGCSKISSKRRRGVDPVPAGTNLSVDPNSAAYVEATVEQEPCLRRTAKRKIRTSSIPQFAHHSNDMSGPSFLAHVAEDASVGDGVDSSHGEASSDINFEDLNFLE</sequence>
<feature type="region of interest" description="Disordered" evidence="4">
    <location>
        <begin position="492"/>
        <end position="553"/>
    </location>
</feature>
<accession>A0ABR1DYX0</accession>
<dbReference type="PROSITE" id="PS00518">
    <property type="entry name" value="ZF_RING_1"/>
    <property type="match status" value="1"/>
</dbReference>
<dbReference type="InterPro" id="IPR047153">
    <property type="entry name" value="TRIM45/56/19-like"/>
</dbReference>
<feature type="compositionally biased region" description="Basic and acidic residues" evidence="4">
    <location>
        <begin position="492"/>
        <end position="506"/>
    </location>
</feature>
<comment type="caution">
    <text evidence="6">The sequence shown here is derived from an EMBL/GenBank/DDBJ whole genome shotgun (WGS) entry which is preliminary data.</text>
</comment>
<dbReference type="SUPFAM" id="SSF57850">
    <property type="entry name" value="RING/U-box"/>
    <property type="match status" value="1"/>
</dbReference>
<feature type="region of interest" description="Disordered" evidence="4">
    <location>
        <begin position="405"/>
        <end position="434"/>
    </location>
</feature>
<evidence type="ECO:0000256" key="4">
    <source>
        <dbReference type="SAM" id="MobiDB-lite"/>
    </source>
</evidence>
<evidence type="ECO:0000313" key="7">
    <source>
        <dbReference type="Proteomes" id="UP001303046"/>
    </source>
</evidence>
<dbReference type="Proteomes" id="UP001303046">
    <property type="component" value="Unassembled WGS sequence"/>
</dbReference>
<feature type="compositionally biased region" description="Polar residues" evidence="4">
    <location>
        <begin position="521"/>
        <end position="533"/>
    </location>
</feature>
<dbReference type="Gene3D" id="3.30.40.10">
    <property type="entry name" value="Zinc/RING finger domain, C3HC4 (zinc finger)"/>
    <property type="match status" value="1"/>
</dbReference>
<dbReference type="EMBL" id="JAVFWL010000005">
    <property type="protein sequence ID" value="KAK6755608.1"/>
    <property type="molecule type" value="Genomic_DNA"/>
</dbReference>
<gene>
    <name evidence="6" type="primary">Necator_chrV.g18944</name>
    <name evidence="6" type="ORF">RB195_014153</name>
</gene>
<feature type="region of interest" description="Disordered" evidence="4">
    <location>
        <begin position="577"/>
        <end position="610"/>
    </location>
</feature>
<dbReference type="InterPro" id="IPR018957">
    <property type="entry name" value="Znf_C3HC4_RING-type"/>
</dbReference>
<keyword evidence="3" id="KW-0862">Zinc</keyword>
<keyword evidence="7" id="KW-1185">Reference proteome</keyword>
<dbReference type="CDD" id="cd16449">
    <property type="entry name" value="RING-HC"/>
    <property type="match status" value="1"/>
</dbReference>
<evidence type="ECO:0000256" key="2">
    <source>
        <dbReference type="ARBA" id="ARBA00022771"/>
    </source>
</evidence>
<dbReference type="InterPro" id="IPR013083">
    <property type="entry name" value="Znf_RING/FYVE/PHD"/>
</dbReference>
<reference evidence="6 7" key="1">
    <citation type="submission" date="2023-08" db="EMBL/GenBank/DDBJ databases">
        <title>A Necator americanus chromosomal reference genome.</title>
        <authorList>
            <person name="Ilik V."/>
            <person name="Petrzelkova K.J."/>
            <person name="Pardy F."/>
            <person name="Fuh T."/>
            <person name="Niatou-Singa F.S."/>
            <person name="Gouil Q."/>
            <person name="Baker L."/>
            <person name="Ritchie M.E."/>
            <person name="Jex A.R."/>
            <person name="Gazzola D."/>
            <person name="Li H."/>
            <person name="Toshio Fujiwara R."/>
            <person name="Zhan B."/>
            <person name="Aroian R.V."/>
            <person name="Pafco B."/>
            <person name="Schwarz E.M."/>
        </authorList>
    </citation>
    <scope>NUCLEOTIDE SEQUENCE [LARGE SCALE GENOMIC DNA]</scope>
    <source>
        <strain evidence="6 7">Aroian</strain>
        <tissue evidence="6">Whole animal</tissue>
    </source>
</reference>
<feature type="domain" description="RING-type" evidence="5">
    <location>
        <begin position="35"/>
        <end position="160"/>
    </location>
</feature>
<evidence type="ECO:0000256" key="1">
    <source>
        <dbReference type="ARBA" id="ARBA00022723"/>
    </source>
</evidence>
<keyword evidence="2" id="KW-0863">Zinc-finger</keyword>
<dbReference type="PANTHER" id="PTHR25462:SF296">
    <property type="entry name" value="MEIOTIC P26, ISOFORM F"/>
    <property type="match status" value="1"/>
</dbReference>
<dbReference type="InterPro" id="IPR001841">
    <property type="entry name" value="Znf_RING"/>
</dbReference>
<evidence type="ECO:0000259" key="5">
    <source>
        <dbReference type="SMART" id="SM00184"/>
    </source>
</evidence>
<keyword evidence="1" id="KW-0479">Metal-binding</keyword>
<dbReference type="InterPro" id="IPR017907">
    <property type="entry name" value="Znf_RING_CS"/>
</dbReference>
<proteinExistence type="predicted"/>